<keyword evidence="1 2" id="KW-0732">Signal</keyword>
<dbReference type="NCBIfam" id="NF037995">
    <property type="entry name" value="TRAP_S1"/>
    <property type="match status" value="1"/>
</dbReference>
<dbReference type="InterPro" id="IPR038404">
    <property type="entry name" value="TRAP_DctP_sf"/>
</dbReference>
<dbReference type="GO" id="GO:0055085">
    <property type="term" value="P:transmembrane transport"/>
    <property type="evidence" value="ECO:0007669"/>
    <property type="project" value="InterPro"/>
</dbReference>
<dbReference type="Gene3D" id="3.40.190.170">
    <property type="entry name" value="Bacterial extracellular solute-binding protein, family 7"/>
    <property type="match status" value="1"/>
</dbReference>
<reference evidence="3 4" key="1">
    <citation type="journal article" date="2017" name="Front. Microbiol.">
        <title>New Insights into the Diversity of the Genus Faecalibacterium.</title>
        <authorList>
            <person name="Benevides L."/>
            <person name="Burman S."/>
            <person name="Martin R."/>
            <person name="Robert V."/>
            <person name="Thomas M."/>
            <person name="Miquel S."/>
            <person name="Chain F."/>
            <person name="Sokol H."/>
            <person name="Bermudez-Humaran L.G."/>
            <person name="Morrison M."/>
            <person name="Langella P."/>
            <person name="Azevedo V.A."/>
            <person name="Chatel J.M."/>
            <person name="Soares S."/>
        </authorList>
    </citation>
    <scope>NUCLEOTIDE SEQUENCE [LARGE SCALE GENOMIC DNA]</scope>
    <source>
        <strain evidence="4">CNCM I-4540</strain>
    </source>
</reference>
<dbReference type="EMBL" id="NMTQ01000022">
    <property type="protein sequence ID" value="PDX58879.1"/>
    <property type="molecule type" value="Genomic_DNA"/>
</dbReference>
<dbReference type="GO" id="GO:0030246">
    <property type="term" value="F:carbohydrate binding"/>
    <property type="evidence" value="ECO:0007669"/>
    <property type="project" value="TreeGrafter"/>
</dbReference>
<dbReference type="InterPro" id="IPR006311">
    <property type="entry name" value="TAT_signal"/>
</dbReference>
<evidence type="ECO:0000256" key="2">
    <source>
        <dbReference type="SAM" id="SignalP"/>
    </source>
</evidence>
<dbReference type="AlphaFoldDB" id="A0A2A6ZBX6"/>
<evidence type="ECO:0000313" key="4">
    <source>
        <dbReference type="Proteomes" id="UP000220752"/>
    </source>
</evidence>
<keyword evidence="4" id="KW-1185">Reference proteome</keyword>
<dbReference type="PIRSF" id="PIRSF006470">
    <property type="entry name" value="DctB"/>
    <property type="match status" value="1"/>
</dbReference>
<organism evidence="3 4">
    <name type="scientific">Faecalibacterium langellae</name>
    <dbReference type="NCBI Taxonomy" id="3435293"/>
    <lineage>
        <taxon>Bacteria</taxon>
        <taxon>Bacillati</taxon>
        <taxon>Bacillota</taxon>
        <taxon>Clostridia</taxon>
        <taxon>Eubacteriales</taxon>
        <taxon>Oscillospiraceae</taxon>
        <taxon>Faecalibacterium</taxon>
    </lineage>
</organism>
<accession>A0A2A6ZBX6</accession>
<dbReference type="InterPro" id="IPR004682">
    <property type="entry name" value="TRAP_DctP"/>
</dbReference>
<dbReference type="PANTHER" id="PTHR33376">
    <property type="match status" value="1"/>
</dbReference>
<name>A0A2A6ZBX6_9FIRM</name>
<dbReference type="InterPro" id="IPR019546">
    <property type="entry name" value="TAT_signal_bac_arc"/>
</dbReference>
<protein>
    <submittedName>
        <fullName evidence="3">TRAP transporter substrate-binding protein DctP</fullName>
    </submittedName>
</protein>
<feature type="signal peptide" evidence="2">
    <location>
        <begin position="1"/>
        <end position="19"/>
    </location>
</feature>
<gene>
    <name evidence="3" type="ORF">CGS46_06560</name>
</gene>
<dbReference type="NCBIfam" id="TIGR00787">
    <property type="entry name" value="dctP"/>
    <property type="match status" value="1"/>
</dbReference>
<dbReference type="Pfam" id="PF10518">
    <property type="entry name" value="TAT_signal"/>
    <property type="match status" value="1"/>
</dbReference>
<comment type="caution">
    <text evidence="3">The sequence shown here is derived from an EMBL/GenBank/DDBJ whole genome shotgun (WGS) entry which is preliminary data.</text>
</comment>
<dbReference type="CDD" id="cd13671">
    <property type="entry name" value="PBP2_TRAP_SBP_like_3"/>
    <property type="match status" value="1"/>
</dbReference>
<dbReference type="PROSITE" id="PS51257">
    <property type="entry name" value="PROKAR_LIPOPROTEIN"/>
    <property type="match status" value="1"/>
</dbReference>
<dbReference type="Proteomes" id="UP000220752">
    <property type="component" value="Unassembled WGS sequence"/>
</dbReference>
<evidence type="ECO:0000313" key="3">
    <source>
        <dbReference type="EMBL" id="PDX58879.1"/>
    </source>
</evidence>
<proteinExistence type="predicted"/>
<dbReference type="PANTHER" id="PTHR33376:SF2">
    <property type="entry name" value="DICARBOXYLATE-BINDING PERIPLASMIC PROTEIN"/>
    <property type="match status" value="1"/>
</dbReference>
<dbReference type="Pfam" id="PF03480">
    <property type="entry name" value="DctP"/>
    <property type="match status" value="1"/>
</dbReference>
<dbReference type="PROSITE" id="PS51318">
    <property type="entry name" value="TAT"/>
    <property type="match status" value="1"/>
</dbReference>
<feature type="chain" id="PRO_5039611492" evidence="2">
    <location>
        <begin position="20"/>
        <end position="356"/>
    </location>
</feature>
<sequence length="356" mass="39423">MAKKMISRRNFMKCTAAMAAAAGLAACGGSGNSTSTAASSTAGTSSTAASGETVKYRCSTNHAENFNVSQALRYWSDLVLERTNGRIEIDIYYDAVLGDEKSAIEQCQYGGLEFARINISPMCEFVDDLNALSMPYIYKNDEHFWKVAETLGMDILRSDKMKEAGFYGLTWYDGGTRNFYNSKHEIHTPADMKGMNIRVQESNLMISMIEALGAVATAMPYGDVYSGLQTGVIDGAENSMVQYKEVSHCEVAKYFTLDGHTRAPDMLVMSEKLRQKLSEDDVKIIADAAMESWVYQRDLWAEVEANVRAELEKAGNVITDLTTDEFQQFVDACSPLWESYNDGKYLDLINQAVAMG</sequence>
<evidence type="ECO:0000256" key="1">
    <source>
        <dbReference type="ARBA" id="ARBA00022729"/>
    </source>
</evidence>
<dbReference type="GO" id="GO:0030288">
    <property type="term" value="C:outer membrane-bounded periplasmic space"/>
    <property type="evidence" value="ECO:0007669"/>
    <property type="project" value="InterPro"/>
</dbReference>
<dbReference type="InterPro" id="IPR018389">
    <property type="entry name" value="DctP_fam"/>
</dbReference>